<dbReference type="OrthoDB" id="9810518at2"/>
<keyword evidence="1" id="KW-0472">Membrane</keyword>
<feature type="transmembrane region" description="Helical" evidence="1">
    <location>
        <begin position="284"/>
        <end position="306"/>
    </location>
</feature>
<evidence type="ECO:0000313" key="3">
    <source>
        <dbReference type="Proteomes" id="UP000243084"/>
    </source>
</evidence>
<feature type="transmembrane region" description="Helical" evidence="1">
    <location>
        <begin position="353"/>
        <end position="376"/>
    </location>
</feature>
<reference evidence="3" key="1">
    <citation type="submission" date="2016-10" db="EMBL/GenBank/DDBJ databases">
        <authorList>
            <person name="Varghese N."/>
            <person name="Submissions S."/>
        </authorList>
    </citation>
    <scope>NUCLEOTIDE SEQUENCE [LARGE SCALE GENOMIC DNA]</scope>
    <source>
        <strain evidence="3">JCM 18195</strain>
    </source>
</reference>
<dbReference type="SUPFAM" id="SSF52091">
    <property type="entry name" value="SpoIIaa-like"/>
    <property type="match status" value="1"/>
</dbReference>
<gene>
    <name evidence="2" type="ORF">SAMN05216229_105227</name>
</gene>
<dbReference type="PANTHER" id="PTHR30188:SF3">
    <property type="entry name" value="ABC TRANSPORTER PERMEASE"/>
    <property type="match status" value="1"/>
</dbReference>
<dbReference type="EMBL" id="FOXM01000005">
    <property type="protein sequence ID" value="SFP76942.1"/>
    <property type="molecule type" value="Genomic_DNA"/>
</dbReference>
<dbReference type="Gene3D" id="3.30.750.24">
    <property type="entry name" value="STAS domain"/>
    <property type="match status" value="1"/>
</dbReference>
<comment type="similarity">
    <text evidence="1">Belongs to the MlaE permease family.</text>
</comment>
<keyword evidence="1" id="KW-1133">Transmembrane helix</keyword>
<keyword evidence="1" id="KW-0997">Cell inner membrane</keyword>
<dbReference type="InterPro" id="IPR030802">
    <property type="entry name" value="Permease_MalE"/>
</dbReference>
<dbReference type="InterPro" id="IPR003453">
    <property type="entry name" value="ABC_MlaE_roteobac"/>
</dbReference>
<dbReference type="GO" id="GO:0005548">
    <property type="term" value="F:phospholipid transporter activity"/>
    <property type="evidence" value="ECO:0007669"/>
    <property type="project" value="TreeGrafter"/>
</dbReference>
<comment type="subcellular location">
    <subcellularLocation>
        <location evidence="1">Cell inner membrane</location>
        <topology evidence="1">Multi-pass membrane protein</topology>
    </subcellularLocation>
</comment>
<accession>A0A1I5T1N2</accession>
<dbReference type="GO" id="GO:0043190">
    <property type="term" value="C:ATP-binding cassette (ABC) transporter complex"/>
    <property type="evidence" value="ECO:0007669"/>
    <property type="project" value="InterPro"/>
</dbReference>
<dbReference type="PANTHER" id="PTHR30188">
    <property type="entry name" value="ABC TRANSPORTER PERMEASE PROTEIN-RELATED"/>
    <property type="match status" value="1"/>
</dbReference>
<dbReference type="Proteomes" id="UP000243084">
    <property type="component" value="Unassembled WGS sequence"/>
</dbReference>
<dbReference type="AlphaFoldDB" id="A0A1I5T1N2"/>
<organism evidence="2 3">
    <name type="scientific">Geopseudomonas sagittaria</name>
    <dbReference type="NCBI Taxonomy" id="1135990"/>
    <lineage>
        <taxon>Bacteria</taxon>
        <taxon>Pseudomonadati</taxon>
        <taxon>Pseudomonadota</taxon>
        <taxon>Gammaproteobacteria</taxon>
        <taxon>Pseudomonadales</taxon>
        <taxon>Pseudomonadaceae</taxon>
        <taxon>Geopseudomonas</taxon>
    </lineage>
</organism>
<dbReference type="Pfam" id="PF02405">
    <property type="entry name" value="MlaE"/>
    <property type="match status" value="1"/>
</dbReference>
<keyword evidence="1" id="KW-1003">Cell membrane</keyword>
<feature type="transmembrane region" description="Helical" evidence="1">
    <location>
        <begin position="134"/>
        <end position="153"/>
    </location>
</feature>
<evidence type="ECO:0000313" key="2">
    <source>
        <dbReference type="EMBL" id="SFP76942.1"/>
    </source>
</evidence>
<protein>
    <submittedName>
        <fullName evidence="2">Phospholipid/cholesterol/gamma-HCH transport system permease protein</fullName>
    </submittedName>
</protein>
<name>A0A1I5T1N2_9GAMM</name>
<dbReference type="NCBIfam" id="TIGR00056">
    <property type="entry name" value="MlaE family lipid ABC transporter permease subunit"/>
    <property type="match status" value="1"/>
</dbReference>
<evidence type="ECO:0000256" key="1">
    <source>
        <dbReference type="RuleBase" id="RU362044"/>
    </source>
</evidence>
<feature type="transmembrane region" description="Helical" evidence="1">
    <location>
        <begin position="174"/>
        <end position="199"/>
    </location>
</feature>
<feature type="transmembrane region" description="Helical" evidence="1">
    <location>
        <begin position="318"/>
        <end position="341"/>
    </location>
</feature>
<keyword evidence="3" id="KW-1185">Reference proteome</keyword>
<keyword evidence="1" id="KW-0812">Transmembrane</keyword>
<dbReference type="RefSeq" id="WP_092430298.1">
    <property type="nucleotide sequence ID" value="NZ_FOXM01000005.1"/>
</dbReference>
<proteinExistence type="inferred from homology"/>
<sequence>MAEVGREQAQQAQLAWAGMQDDRAVLRLSGSWTLAADKPDLLTVWRSLADKPAQLLLQVEALDAWDSSLLAVLRRLQRLADDEQLSLAHRDLPAGVERLLQMAATPSTQVAEEPAPRPGPVSRLGLAGLQVQDALVNACTFAGAVILALGRLLQGRARMRAGDFWAALQQCGPGALPIVALIASLVGLILAFVGAAQLQAFGAQLYIANMVAIGMTREMGALMTAVIMAGRTGAAYAAELGSMQANEEIDALKTFGFPPLEFLVLPRLLALLVSMPLLCVFADALGILGGFVIGAGLFDISAPLYLNQSLEMLSLTDFLLGVFKSLVFAVLIGLIGCHYGLACGRNAQAVGQATTQAVVSIIVALVVSDALITLICTQLGI</sequence>
<dbReference type="InterPro" id="IPR036513">
    <property type="entry name" value="STAS_dom_sf"/>
</dbReference>